<protein>
    <recommendedName>
        <fullName evidence="2">LtfC/p132/Gp6 beta-sandwich domain-containing protein</fullName>
    </recommendedName>
</protein>
<dbReference type="RefSeq" id="YP_010842564.1">
    <property type="nucleotide sequence ID" value="NC_079142.1"/>
</dbReference>
<evidence type="ECO:0000256" key="1">
    <source>
        <dbReference type="SAM" id="MobiDB-lite"/>
    </source>
</evidence>
<keyword evidence="4" id="KW-1185">Reference proteome</keyword>
<dbReference type="KEGG" id="vg:80559390"/>
<name>A0AAE9GN42_9CAUD</name>
<dbReference type="Pfam" id="PF23926">
    <property type="entry name" value="LtfC"/>
    <property type="match status" value="1"/>
</dbReference>
<proteinExistence type="predicted"/>
<sequence>MTTPVLGWEATRAIIPLYRESDLVFTLDPVDATNGAVTSWPAGAASTLYFYEGDPDEGGTQILTAAGIVEPAGIDYTVQKETLTPAYNSATHFLIVVSMPETPTQESPLYAGTVERGRTRRA</sequence>
<dbReference type="EMBL" id="OM818327">
    <property type="protein sequence ID" value="UOK18021.1"/>
    <property type="molecule type" value="Genomic_DNA"/>
</dbReference>
<feature type="domain" description="LtfC/p132/Gp6 beta-sandwich" evidence="2">
    <location>
        <begin position="11"/>
        <end position="116"/>
    </location>
</feature>
<evidence type="ECO:0000313" key="4">
    <source>
        <dbReference type="Proteomes" id="UP000831266"/>
    </source>
</evidence>
<dbReference type="GeneID" id="80559390"/>
<feature type="region of interest" description="Disordered" evidence="1">
    <location>
        <begin position="103"/>
        <end position="122"/>
    </location>
</feature>
<accession>A0AAE9GN42</accession>
<dbReference type="Proteomes" id="UP000831266">
    <property type="component" value="Segment"/>
</dbReference>
<gene>
    <name evidence="3" type="primary">26</name>
    <name evidence="3" type="ORF">SEA_SANTHID_26</name>
</gene>
<dbReference type="InterPro" id="IPR055688">
    <property type="entry name" value="LtfC/p132/Gp6_b-sand"/>
</dbReference>
<reference evidence="3" key="1">
    <citation type="submission" date="2022-02" db="EMBL/GenBank/DDBJ databases">
        <authorList>
            <person name="Bastian A.M."/>
            <person name="Blankespoor M.J."/>
            <person name="Fynaardt G.K."/>
            <person name="Gilmeister S.A."/>
            <person name="Hurley E."/>
            <person name="Jones M."/>
            <person name="McKenney E.J."/>
            <person name="Olguin A.N."/>
            <person name="Rens M.N."/>
            <person name="Sterk A.E."/>
            <person name="Swart S.M."/>
            <person name="Thurm C.L."/>
            <person name="Trevino A."/>
            <person name="VanEgdom A."/>
            <person name="Veach M.C."/>
            <person name="Pavich L.R."/>
            <person name="Tolsma S."/>
            <person name="Garlena R.A."/>
            <person name="Russell D.A."/>
            <person name="Jacobs-Sera D."/>
            <person name="Hatfull G.F."/>
        </authorList>
    </citation>
    <scope>NUCLEOTIDE SEQUENCE</scope>
</reference>
<organism evidence="3 4">
    <name type="scientific">Gordonia phage Santhid</name>
    <dbReference type="NCBI Taxonomy" id="2927281"/>
    <lineage>
        <taxon>Viruses</taxon>
        <taxon>Duplodnaviria</taxon>
        <taxon>Heunggongvirae</taxon>
        <taxon>Uroviricota</taxon>
        <taxon>Caudoviricetes</taxon>
        <taxon>Santhisvirus</taxon>
        <taxon>Santhisvirus santhid</taxon>
    </lineage>
</organism>
<evidence type="ECO:0000313" key="3">
    <source>
        <dbReference type="EMBL" id="UOK18021.1"/>
    </source>
</evidence>
<evidence type="ECO:0000259" key="2">
    <source>
        <dbReference type="Pfam" id="PF23926"/>
    </source>
</evidence>